<dbReference type="EMBL" id="KB445564">
    <property type="protein sequence ID" value="EMC91182.1"/>
    <property type="molecule type" value="Genomic_DNA"/>
</dbReference>
<organism evidence="3 4">
    <name type="scientific">Baudoinia panamericana (strain UAMH 10762)</name>
    <name type="common">Angels' share fungus</name>
    <name type="synonym">Baudoinia compniacensis (strain UAMH 10762)</name>
    <dbReference type="NCBI Taxonomy" id="717646"/>
    <lineage>
        <taxon>Eukaryota</taxon>
        <taxon>Fungi</taxon>
        <taxon>Dikarya</taxon>
        <taxon>Ascomycota</taxon>
        <taxon>Pezizomycotina</taxon>
        <taxon>Dothideomycetes</taxon>
        <taxon>Dothideomycetidae</taxon>
        <taxon>Mycosphaerellales</taxon>
        <taxon>Teratosphaeriaceae</taxon>
        <taxon>Baudoinia</taxon>
    </lineage>
</organism>
<evidence type="ECO:0000259" key="2">
    <source>
        <dbReference type="Pfam" id="PF22041"/>
    </source>
</evidence>
<evidence type="ECO:0008006" key="5">
    <source>
        <dbReference type="Google" id="ProtNLM"/>
    </source>
</evidence>
<evidence type="ECO:0000313" key="4">
    <source>
        <dbReference type="Proteomes" id="UP000011761"/>
    </source>
</evidence>
<dbReference type="InterPro" id="IPR050983">
    <property type="entry name" value="GST_Omega/HSP26"/>
</dbReference>
<dbReference type="SUPFAM" id="SSF52833">
    <property type="entry name" value="Thioredoxin-like"/>
    <property type="match status" value="1"/>
</dbReference>
<dbReference type="HOGENOM" id="CLU_011226_4_3_1"/>
<dbReference type="GO" id="GO:0005737">
    <property type="term" value="C:cytoplasm"/>
    <property type="evidence" value="ECO:0007669"/>
    <property type="project" value="TreeGrafter"/>
</dbReference>
<dbReference type="Pfam" id="PF13409">
    <property type="entry name" value="GST_N_2"/>
    <property type="match status" value="1"/>
</dbReference>
<dbReference type="Pfam" id="PF22041">
    <property type="entry name" value="GST_C_7"/>
    <property type="match status" value="1"/>
</dbReference>
<dbReference type="eggNOG" id="ENOG502QQN3">
    <property type="taxonomic scope" value="Eukaryota"/>
</dbReference>
<dbReference type="Proteomes" id="UP000011761">
    <property type="component" value="Unassembled WGS sequence"/>
</dbReference>
<dbReference type="Gene3D" id="3.40.30.10">
    <property type="entry name" value="Glutaredoxin"/>
    <property type="match status" value="1"/>
</dbReference>
<sequence length="244" mass="26880">MSDKRVVLFDLARRGGNSCWSFNVWKTRLVLNYKGIPYTTSWITHPEIAPTFDGLGIPPNMSGQGSPYSVPMIRLPNGDCVMDSAAIANKLEELYPQPSLHLDAGLHGKATAAGGKVAGPLVPIFMPRVGRDMVAESSVSWFREARHKMFGMSLEDLEATRGGKQAWAAAKAATRELEAWVKETKKEDGPFLLGSEVSYADFVIVAFMEALKRIGPDIYDRVCGDEEALVAMHHATTPWLKRDN</sequence>
<dbReference type="PANTHER" id="PTHR43968:SF6">
    <property type="entry name" value="GLUTATHIONE S-TRANSFERASE OMEGA"/>
    <property type="match status" value="1"/>
</dbReference>
<evidence type="ECO:0000313" key="3">
    <source>
        <dbReference type="EMBL" id="EMC91182.1"/>
    </source>
</evidence>
<dbReference type="InterPro" id="IPR036249">
    <property type="entry name" value="Thioredoxin-like_sf"/>
</dbReference>
<dbReference type="PANTHER" id="PTHR43968">
    <property type="match status" value="1"/>
</dbReference>
<dbReference type="KEGG" id="bcom:BAUCODRAFT_127097"/>
<dbReference type="OrthoDB" id="4951845at2759"/>
<dbReference type="InterPro" id="IPR054416">
    <property type="entry name" value="GST_UstS-like_C"/>
</dbReference>
<keyword evidence="4" id="KW-1185">Reference proteome</keyword>
<dbReference type="RefSeq" id="XP_007681620.1">
    <property type="nucleotide sequence ID" value="XM_007683430.1"/>
</dbReference>
<proteinExistence type="predicted"/>
<feature type="domain" description="GST N-terminal" evidence="1">
    <location>
        <begin position="20"/>
        <end position="93"/>
    </location>
</feature>
<dbReference type="InterPro" id="IPR004045">
    <property type="entry name" value="Glutathione_S-Trfase_N"/>
</dbReference>
<protein>
    <recommendedName>
        <fullName evidence="5">GST N-terminal domain-containing protein</fullName>
    </recommendedName>
</protein>
<name>M2LBG1_BAUPA</name>
<dbReference type="AlphaFoldDB" id="M2LBG1"/>
<dbReference type="OMA" id="DSEPIAM"/>
<dbReference type="Gene3D" id="1.20.1050.10">
    <property type="match status" value="1"/>
</dbReference>
<reference evidence="3 4" key="1">
    <citation type="journal article" date="2012" name="PLoS Pathog.">
        <title>Diverse lifestyles and strategies of plant pathogenesis encoded in the genomes of eighteen Dothideomycetes fungi.</title>
        <authorList>
            <person name="Ohm R.A."/>
            <person name="Feau N."/>
            <person name="Henrissat B."/>
            <person name="Schoch C.L."/>
            <person name="Horwitz B.A."/>
            <person name="Barry K.W."/>
            <person name="Condon B.J."/>
            <person name="Copeland A.C."/>
            <person name="Dhillon B."/>
            <person name="Glaser F."/>
            <person name="Hesse C.N."/>
            <person name="Kosti I."/>
            <person name="LaButti K."/>
            <person name="Lindquist E.A."/>
            <person name="Lucas S."/>
            <person name="Salamov A.A."/>
            <person name="Bradshaw R.E."/>
            <person name="Ciuffetti L."/>
            <person name="Hamelin R.C."/>
            <person name="Kema G.H.J."/>
            <person name="Lawrence C."/>
            <person name="Scott J.A."/>
            <person name="Spatafora J.W."/>
            <person name="Turgeon B.G."/>
            <person name="de Wit P.J.G.M."/>
            <person name="Zhong S."/>
            <person name="Goodwin S.B."/>
            <person name="Grigoriev I.V."/>
        </authorList>
    </citation>
    <scope>NUCLEOTIDE SEQUENCE [LARGE SCALE GENOMIC DNA]</scope>
    <source>
        <strain evidence="3 4">UAMH 10762</strain>
    </source>
</reference>
<dbReference type="GeneID" id="19108108"/>
<gene>
    <name evidence="3" type="ORF">BAUCODRAFT_127097</name>
</gene>
<evidence type="ECO:0000259" key="1">
    <source>
        <dbReference type="Pfam" id="PF13409"/>
    </source>
</evidence>
<dbReference type="SUPFAM" id="SSF47616">
    <property type="entry name" value="GST C-terminal domain-like"/>
    <property type="match status" value="1"/>
</dbReference>
<accession>M2LBG1</accession>
<feature type="domain" description="Glutathione S-transferase UstS-like C-terminal" evidence="2">
    <location>
        <begin position="115"/>
        <end position="214"/>
    </location>
</feature>
<dbReference type="InterPro" id="IPR036282">
    <property type="entry name" value="Glutathione-S-Trfase_C_sf"/>
</dbReference>